<protein>
    <submittedName>
        <fullName evidence="1">Uncharacterized protein MANES_17G046400</fullName>
    </submittedName>
</protein>
<accession>A0A2P2LRF2</accession>
<reference evidence="1" key="1">
    <citation type="submission" date="2018-02" db="EMBL/GenBank/DDBJ databases">
        <title>Rhizophora mucronata_Transcriptome.</title>
        <authorList>
            <person name="Meera S.P."/>
            <person name="Sreeshan A."/>
            <person name="Augustine A."/>
        </authorList>
    </citation>
    <scope>NUCLEOTIDE SEQUENCE</scope>
    <source>
        <tissue evidence="1">Leaf</tissue>
    </source>
</reference>
<dbReference type="EMBL" id="GGEC01040037">
    <property type="protein sequence ID" value="MBX20521.1"/>
    <property type="molecule type" value="Transcribed_RNA"/>
</dbReference>
<sequence length="96" mass="11299">MFTRISIWFEGLCVIGAKRIWKRWEKTQTLGLGGRVSQTQFAIVWTTQDWPSFLSPSILRGTVARNRKVLLQVRTPVHFQIRSRLFLVIHRFSKIT</sequence>
<evidence type="ECO:0000313" key="1">
    <source>
        <dbReference type="EMBL" id="MBX20526.1"/>
    </source>
</evidence>
<proteinExistence type="predicted"/>
<dbReference type="AlphaFoldDB" id="A0A2P2LRF2"/>
<organism evidence="1">
    <name type="scientific">Rhizophora mucronata</name>
    <name type="common">Asiatic mangrove</name>
    <dbReference type="NCBI Taxonomy" id="61149"/>
    <lineage>
        <taxon>Eukaryota</taxon>
        <taxon>Viridiplantae</taxon>
        <taxon>Streptophyta</taxon>
        <taxon>Embryophyta</taxon>
        <taxon>Tracheophyta</taxon>
        <taxon>Spermatophyta</taxon>
        <taxon>Magnoliopsida</taxon>
        <taxon>eudicotyledons</taxon>
        <taxon>Gunneridae</taxon>
        <taxon>Pentapetalae</taxon>
        <taxon>rosids</taxon>
        <taxon>fabids</taxon>
        <taxon>Malpighiales</taxon>
        <taxon>Rhizophoraceae</taxon>
        <taxon>Rhizophora</taxon>
    </lineage>
</organism>
<name>A0A2P2LRF2_RHIMU</name>
<dbReference type="EMBL" id="GGEC01040042">
    <property type="protein sequence ID" value="MBX20526.1"/>
    <property type="molecule type" value="Transcribed_RNA"/>
</dbReference>